<dbReference type="AlphaFoldDB" id="A0A517U168"/>
<dbReference type="OrthoDB" id="255848at2"/>
<proteinExistence type="predicted"/>
<dbReference type="SUPFAM" id="SSF54523">
    <property type="entry name" value="Pili subunits"/>
    <property type="match status" value="1"/>
</dbReference>
<sequence length="340" mass="36558">MEALPKVRCTRRGVAGFTLVELLVVIAIIGVLVALLLPAVQAAREAARRAQCSNNLKQMGLAAQNYAAAKGALPAGYDRTAQDVKDSLNFSKRGMFTSLLQYLEGQNTYSQLILDYKKAGKQVFDDPARDAVVDAFICPAWPDAKVTQAAPAGYEYQLGALTSYSGIAGAIRNRGETLYTSSFGKLPDNGAFTMIEIPGTSVFQPKTLVGYSRKLEEITDGQSNSMLAGEFVHRDCCFGAPVEEPPGNTRPWYLAGYVDGPYSMKVAETPPNACVVRNAANCIAGTPTNFNHLPMGSFHPGVTQFVYIDGSVHNIADSVELEVYKDVATVNGDEVSNLPL</sequence>
<accession>A0A517U168</accession>
<dbReference type="InterPro" id="IPR011453">
    <property type="entry name" value="DUF1559"/>
</dbReference>
<dbReference type="InterPro" id="IPR045584">
    <property type="entry name" value="Pilin-like"/>
</dbReference>
<gene>
    <name evidence="2" type="ORF">I41_35600</name>
</gene>
<dbReference type="NCBIfam" id="TIGR02532">
    <property type="entry name" value="IV_pilin_GFxxxE"/>
    <property type="match status" value="1"/>
</dbReference>
<feature type="domain" description="DUF1559" evidence="1">
    <location>
        <begin position="41"/>
        <end position="321"/>
    </location>
</feature>
<protein>
    <recommendedName>
        <fullName evidence="1">DUF1559 domain-containing protein</fullName>
    </recommendedName>
</protein>
<dbReference type="Pfam" id="PF07963">
    <property type="entry name" value="N_methyl"/>
    <property type="match status" value="1"/>
</dbReference>
<evidence type="ECO:0000313" key="2">
    <source>
        <dbReference type="EMBL" id="QDT74365.1"/>
    </source>
</evidence>
<dbReference type="Gene3D" id="3.30.700.10">
    <property type="entry name" value="Glycoprotein, Type 4 Pilin"/>
    <property type="match status" value="1"/>
</dbReference>
<evidence type="ECO:0000313" key="3">
    <source>
        <dbReference type="Proteomes" id="UP000317909"/>
    </source>
</evidence>
<dbReference type="InterPro" id="IPR012902">
    <property type="entry name" value="N_methyl_site"/>
</dbReference>
<dbReference type="EMBL" id="CP036339">
    <property type="protein sequence ID" value="QDT74365.1"/>
    <property type="molecule type" value="Genomic_DNA"/>
</dbReference>
<dbReference type="InterPro" id="IPR027558">
    <property type="entry name" value="Pre_pil_HX9DG_C"/>
</dbReference>
<dbReference type="PANTHER" id="PTHR30093:SF2">
    <property type="entry name" value="TYPE II SECRETION SYSTEM PROTEIN H"/>
    <property type="match status" value="1"/>
</dbReference>
<dbReference type="Pfam" id="PF07596">
    <property type="entry name" value="SBP_bac_10"/>
    <property type="match status" value="1"/>
</dbReference>
<reference evidence="2 3" key="1">
    <citation type="submission" date="2019-02" db="EMBL/GenBank/DDBJ databases">
        <title>Deep-cultivation of Planctomycetes and their phenomic and genomic characterization uncovers novel biology.</title>
        <authorList>
            <person name="Wiegand S."/>
            <person name="Jogler M."/>
            <person name="Boedeker C."/>
            <person name="Pinto D."/>
            <person name="Vollmers J."/>
            <person name="Rivas-Marin E."/>
            <person name="Kohn T."/>
            <person name="Peeters S.H."/>
            <person name="Heuer A."/>
            <person name="Rast P."/>
            <person name="Oberbeckmann S."/>
            <person name="Bunk B."/>
            <person name="Jeske O."/>
            <person name="Meyerdierks A."/>
            <person name="Storesund J.E."/>
            <person name="Kallscheuer N."/>
            <person name="Luecker S."/>
            <person name="Lage O.M."/>
            <person name="Pohl T."/>
            <person name="Merkel B.J."/>
            <person name="Hornburger P."/>
            <person name="Mueller R.-W."/>
            <person name="Bruemmer F."/>
            <person name="Labrenz M."/>
            <person name="Spormann A.M."/>
            <person name="Op den Camp H."/>
            <person name="Overmann J."/>
            <person name="Amann R."/>
            <person name="Jetten M.S.M."/>
            <person name="Mascher T."/>
            <person name="Medema M.H."/>
            <person name="Devos D.P."/>
            <person name="Kaster A.-K."/>
            <person name="Ovreas L."/>
            <person name="Rohde M."/>
            <person name="Galperin M.Y."/>
            <person name="Jogler C."/>
        </authorList>
    </citation>
    <scope>NUCLEOTIDE SEQUENCE [LARGE SCALE GENOMIC DNA]</scope>
    <source>
        <strain evidence="2 3">I41</strain>
    </source>
</reference>
<dbReference type="PANTHER" id="PTHR30093">
    <property type="entry name" value="GENERAL SECRETION PATHWAY PROTEIN G"/>
    <property type="match status" value="1"/>
</dbReference>
<dbReference type="PROSITE" id="PS00409">
    <property type="entry name" value="PROKAR_NTER_METHYL"/>
    <property type="match status" value="1"/>
</dbReference>
<dbReference type="Proteomes" id="UP000317909">
    <property type="component" value="Chromosome"/>
</dbReference>
<keyword evidence="3" id="KW-1185">Reference proteome</keyword>
<name>A0A517U168_9BACT</name>
<organism evidence="2 3">
    <name type="scientific">Lacipirellula limnantheis</name>
    <dbReference type="NCBI Taxonomy" id="2528024"/>
    <lineage>
        <taxon>Bacteria</taxon>
        <taxon>Pseudomonadati</taxon>
        <taxon>Planctomycetota</taxon>
        <taxon>Planctomycetia</taxon>
        <taxon>Pirellulales</taxon>
        <taxon>Lacipirellulaceae</taxon>
        <taxon>Lacipirellula</taxon>
    </lineage>
</organism>
<dbReference type="KEGG" id="llh:I41_35600"/>
<dbReference type="NCBIfam" id="TIGR04294">
    <property type="entry name" value="pre_pil_HX9DG"/>
    <property type="match status" value="1"/>
</dbReference>
<evidence type="ECO:0000259" key="1">
    <source>
        <dbReference type="Pfam" id="PF07596"/>
    </source>
</evidence>